<protein>
    <recommendedName>
        <fullName evidence="10">Pali-domain-containing protein</fullName>
    </recommendedName>
</protein>
<feature type="chain" id="PRO_5012372191" description="Pali-domain-containing protein" evidence="7">
    <location>
        <begin position="22"/>
        <end position="232"/>
    </location>
</feature>
<evidence type="ECO:0000256" key="5">
    <source>
        <dbReference type="SAM" id="MobiDB-lite"/>
    </source>
</evidence>
<dbReference type="AlphaFoldDB" id="A0A1X7RAF9"/>
<evidence type="ECO:0000256" key="1">
    <source>
        <dbReference type="ARBA" id="ARBA00004141"/>
    </source>
</evidence>
<dbReference type="GO" id="GO:0005886">
    <property type="term" value="C:plasma membrane"/>
    <property type="evidence" value="ECO:0007669"/>
    <property type="project" value="InterPro"/>
</dbReference>
<evidence type="ECO:0000256" key="2">
    <source>
        <dbReference type="ARBA" id="ARBA00022692"/>
    </source>
</evidence>
<keyword evidence="2 6" id="KW-0812">Transmembrane</keyword>
<evidence type="ECO:0000256" key="7">
    <source>
        <dbReference type="SAM" id="SignalP"/>
    </source>
</evidence>
<feature type="transmembrane region" description="Helical" evidence="6">
    <location>
        <begin position="158"/>
        <end position="180"/>
    </location>
</feature>
<dbReference type="EMBL" id="FXLY01000012">
    <property type="protein sequence ID" value="SMN22591.1"/>
    <property type="molecule type" value="Genomic_DNA"/>
</dbReference>
<feature type="transmembrane region" description="Helical" evidence="6">
    <location>
        <begin position="95"/>
        <end position="115"/>
    </location>
</feature>
<accession>A0A1X7RAF9</accession>
<keyword evidence="7" id="KW-0732">Signal</keyword>
<feature type="signal peptide" evidence="7">
    <location>
        <begin position="1"/>
        <end position="21"/>
    </location>
</feature>
<evidence type="ECO:0000256" key="6">
    <source>
        <dbReference type="SAM" id="Phobius"/>
    </source>
</evidence>
<keyword evidence="4 6" id="KW-0472">Membrane</keyword>
<organism evidence="8 9">
    <name type="scientific">Maudiozyma saulgeensis</name>
    <dbReference type="NCBI Taxonomy" id="1789683"/>
    <lineage>
        <taxon>Eukaryota</taxon>
        <taxon>Fungi</taxon>
        <taxon>Dikarya</taxon>
        <taxon>Ascomycota</taxon>
        <taxon>Saccharomycotina</taxon>
        <taxon>Saccharomycetes</taxon>
        <taxon>Saccharomycetales</taxon>
        <taxon>Saccharomycetaceae</taxon>
        <taxon>Maudiozyma</taxon>
    </lineage>
</organism>
<evidence type="ECO:0000313" key="9">
    <source>
        <dbReference type="Proteomes" id="UP000196158"/>
    </source>
</evidence>
<gene>
    <name evidence="8" type="ORF">KASA_0G02057G</name>
</gene>
<comment type="subcellular location">
    <subcellularLocation>
        <location evidence="1">Membrane</location>
        <topology evidence="1">Multi-pass membrane protein</topology>
    </subcellularLocation>
</comment>
<sequence>MRSILTTEQVLLILSLGVAVSHVFPAISTPVTHITLARFMDFTYGVWGWCYTRRLPTKLVLCTKRSIGYKYLSTHMYGDILFIPSQSKYSISRLLVVHIIALFNSAVLAIMTAMIAGTTYGDSSQFVLAAALVSLPLFVFSLFCFLVDILLFATHLDWPGWLMLMDTVVMAFVCSLLWSLRRTVSIRNYETLHASQRYPMNQYPLHRTVQQSEPTNTAPLEEPVSSYKTDNH</sequence>
<dbReference type="Pfam" id="PF06687">
    <property type="entry name" value="SUR7"/>
    <property type="match status" value="1"/>
</dbReference>
<dbReference type="InterPro" id="IPR009571">
    <property type="entry name" value="SUR7/Rim9-like_fungi"/>
</dbReference>
<dbReference type="STRING" id="1789683.A0A1X7RAF9"/>
<evidence type="ECO:0000256" key="3">
    <source>
        <dbReference type="ARBA" id="ARBA00022989"/>
    </source>
</evidence>
<evidence type="ECO:0000256" key="4">
    <source>
        <dbReference type="ARBA" id="ARBA00023136"/>
    </source>
</evidence>
<dbReference type="Proteomes" id="UP000196158">
    <property type="component" value="Unassembled WGS sequence"/>
</dbReference>
<dbReference type="PANTHER" id="PTHR28013">
    <property type="entry name" value="PROTEIN DCV1-RELATED"/>
    <property type="match status" value="1"/>
</dbReference>
<evidence type="ECO:0008006" key="10">
    <source>
        <dbReference type="Google" id="ProtNLM"/>
    </source>
</evidence>
<feature type="region of interest" description="Disordered" evidence="5">
    <location>
        <begin position="212"/>
        <end position="232"/>
    </location>
</feature>
<reference evidence="8 9" key="1">
    <citation type="submission" date="2017-04" db="EMBL/GenBank/DDBJ databases">
        <authorList>
            <person name="Afonso C.L."/>
            <person name="Miller P.J."/>
            <person name="Scott M.A."/>
            <person name="Spackman E."/>
            <person name="Goraichik I."/>
            <person name="Dimitrov K.M."/>
            <person name="Suarez D.L."/>
            <person name="Swayne D.E."/>
        </authorList>
    </citation>
    <scope>NUCLEOTIDE SEQUENCE [LARGE SCALE GENOMIC DNA]</scope>
</reference>
<dbReference type="GO" id="GO:0032153">
    <property type="term" value="C:cell division site"/>
    <property type="evidence" value="ECO:0007669"/>
    <property type="project" value="TreeGrafter"/>
</dbReference>
<evidence type="ECO:0000313" key="8">
    <source>
        <dbReference type="EMBL" id="SMN22591.1"/>
    </source>
</evidence>
<feature type="transmembrane region" description="Helical" evidence="6">
    <location>
        <begin position="127"/>
        <end position="152"/>
    </location>
</feature>
<dbReference type="GO" id="GO:0035838">
    <property type="term" value="C:growing cell tip"/>
    <property type="evidence" value="ECO:0007669"/>
    <property type="project" value="TreeGrafter"/>
</dbReference>
<keyword evidence="3 6" id="KW-1133">Transmembrane helix</keyword>
<dbReference type="PANTHER" id="PTHR28013:SF3">
    <property type="entry name" value="PROTEIN DCV1-RELATED"/>
    <property type="match status" value="1"/>
</dbReference>
<dbReference type="OrthoDB" id="2354757at2759"/>
<proteinExistence type="predicted"/>
<name>A0A1X7RAF9_9SACH</name>
<dbReference type="InterPro" id="IPR051380">
    <property type="entry name" value="pH-response_reg_palI/RIM9"/>
</dbReference>
<keyword evidence="9" id="KW-1185">Reference proteome</keyword>